<keyword evidence="1" id="KW-1133">Transmembrane helix</keyword>
<reference evidence="2" key="1">
    <citation type="submission" date="2016-03" db="EMBL/GenBank/DDBJ databases">
        <authorList>
            <person name="Ploux O."/>
        </authorList>
    </citation>
    <scope>NUCLEOTIDE SEQUENCE</scope>
    <source>
        <strain evidence="2">UC10</strain>
    </source>
</reference>
<feature type="transmembrane region" description="Helical" evidence="1">
    <location>
        <begin position="25"/>
        <end position="44"/>
    </location>
</feature>
<proteinExistence type="predicted"/>
<keyword evidence="1" id="KW-0472">Membrane</keyword>
<name>A0A1Y5PRI1_9MYCO</name>
<dbReference type="EMBL" id="FLQS01000058">
    <property type="protein sequence ID" value="SBS78801.1"/>
    <property type="molecule type" value="Genomic_DNA"/>
</dbReference>
<gene>
    <name evidence="2" type="ORF">MHPYR_610021</name>
</gene>
<evidence type="ECO:0000313" key="2">
    <source>
        <dbReference type="EMBL" id="SBS78801.1"/>
    </source>
</evidence>
<organism evidence="2">
    <name type="scientific">uncultured Mycobacterium sp</name>
    <dbReference type="NCBI Taxonomy" id="171292"/>
    <lineage>
        <taxon>Bacteria</taxon>
        <taxon>Bacillati</taxon>
        <taxon>Actinomycetota</taxon>
        <taxon>Actinomycetes</taxon>
        <taxon>Mycobacteriales</taxon>
        <taxon>Mycobacteriaceae</taxon>
        <taxon>Mycobacterium</taxon>
        <taxon>environmental samples</taxon>
    </lineage>
</organism>
<sequence length="63" mass="6814">MTIAYPFPVTRHRCAASTYPVAENVLSAFICVLAIVGTLAGLPAGRALIHWPHRDNGITVKVR</sequence>
<keyword evidence="1" id="KW-0812">Transmembrane</keyword>
<accession>A0A1Y5PRI1</accession>
<dbReference type="AlphaFoldDB" id="A0A1Y5PRI1"/>
<protein>
    <submittedName>
        <fullName evidence="2">Uncharacterized protein</fullName>
    </submittedName>
</protein>
<evidence type="ECO:0000256" key="1">
    <source>
        <dbReference type="SAM" id="Phobius"/>
    </source>
</evidence>